<proteinExistence type="predicted"/>
<dbReference type="Pfam" id="PF00027">
    <property type="entry name" value="cNMP_binding"/>
    <property type="match status" value="1"/>
</dbReference>
<evidence type="ECO:0000259" key="4">
    <source>
        <dbReference type="PROSITE" id="PS50042"/>
    </source>
</evidence>
<dbReference type="GO" id="GO:0003700">
    <property type="term" value="F:DNA-binding transcription factor activity"/>
    <property type="evidence" value="ECO:0007669"/>
    <property type="project" value="TreeGrafter"/>
</dbReference>
<dbReference type="Proteomes" id="UP001234585">
    <property type="component" value="Plasmid unnamed1"/>
</dbReference>
<evidence type="ECO:0000256" key="2">
    <source>
        <dbReference type="ARBA" id="ARBA00023125"/>
    </source>
</evidence>
<keyword evidence="2" id="KW-0238">DNA-binding</keyword>
<keyword evidence="7" id="KW-1185">Reference proteome</keyword>
<feature type="domain" description="HTH crp-type" evidence="5">
    <location>
        <begin position="143"/>
        <end position="208"/>
    </location>
</feature>
<dbReference type="PANTHER" id="PTHR24567:SF74">
    <property type="entry name" value="HTH-TYPE TRANSCRIPTIONAL REGULATOR ARCR"/>
    <property type="match status" value="1"/>
</dbReference>
<dbReference type="SUPFAM" id="SSF46785">
    <property type="entry name" value="Winged helix' DNA-binding domain"/>
    <property type="match status" value="1"/>
</dbReference>
<evidence type="ECO:0000256" key="3">
    <source>
        <dbReference type="ARBA" id="ARBA00023163"/>
    </source>
</evidence>
<dbReference type="PROSITE" id="PS50042">
    <property type="entry name" value="CNMP_BINDING_3"/>
    <property type="match status" value="1"/>
</dbReference>
<keyword evidence="6" id="KW-0614">Plasmid</keyword>
<dbReference type="InterPro" id="IPR036390">
    <property type="entry name" value="WH_DNA-bd_sf"/>
</dbReference>
<dbReference type="Gene3D" id="1.10.10.10">
    <property type="entry name" value="Winged helix-like DNA-binding domain superfamily/Winged helix DNA-binding domain"/>
    <property type="match status" value="1"/>
</dbReference>
<dbReference type="PROSITE" id="PS51063">
    <property type="entry name" value="HTH_CRP_2"/>
    <property type="match status" value="1"/>
</dbReference>
<dbReference type="InterPro" id="IPR000595">
    <property type="entry name" value="cNMP-bd_dom"/>
</dbReference>
<evidence type="ECO:0000313" key="7">
    <source>
        <dbReference type="Proteomes" id="UP001234585"/>
    </source>
</evidence>
<keyword evidence="3" id="KW-0804">Transcription</keyword>
<dbReference type="GO" id="GO:0003677">
    <property type="term" value="F:DNA binding"/>
    <property type="evidence" value="ECO:0007669"/>
    <property type="project" value="UniProtKB-KW"/>
</dbReference>
<dbReference type="InterPro" id="IPR036388">
    <property type="entry name" value="WH-like_DNA-bd_sf"/>
</dbReference>
<geneLocation type="plasmid" evidence="6 7">
    <name>unnamed1</name>
</geneLocation>
<evidence type="ECO:0000313" key="6">
    <source>
        <dbReference type="EMBL" id="WLR99984.1"/>
    </source>
</evidence>
<gene>
    <name evidence="6" type="ORF">Q9313_18025</name>
</gene>
<dbReference type="InterPro" id="IPR012318">
    <property type="entry name" value="HTH_CRP"/>
</dbReference>
<dbReference type="EMBL" id="CP132303">
    <property type="protein sequence ID" value="WLR99984.1"/>
    <property type="molecule type" value="Genomic_DNA"/>
</dbReference>
<dbReference type="CDD" id="cd00038">
    <property type="entry name" value="CAP_ED"/>
    <property type="match status" value="1"/>
</dbReference>
<dbReference type="GO" id="GO:0005829">
    <property type="term" value="C:cytosol"/>
    <property type="evidence" value="ECO:0007669"/>
    <property type="project" value="TreeGrafter"/>
</dbReference>
<dbReference type="Gene3D" id="2.60.120.10">
    <property type="entry name" value="Jelly Rolls"/>
    <property type="match status" value="1"/>
</dbReference>
<keyword evidence="1" id="KW-0805">Transcription regulation</keyword>
<organism evidence="6 7">
    <name type="scientific">Shinella sumterensis</name>
    <dbReference type="NCBI Taxonomy" id="1967501"/>
    <lineage>
        <taxon>Bacteria</taxon>
        <taxon>Pseudomonadati</taxon>
        <taxon>Pseudomonadota</taxon>
        <taxon>Alphaproteobacteria</taxon>
        <taxon>Hyphomicrobiales</taxon>
        <taxon>Rhizobiaceae</taxon>
        <taxon>Shinella</taxon>
    </lineage>
</organism>
<evidence type="ECO:0000259" key="5">
    <source>
        <dbReference type="PROSITE" id="PS51063"/>
    </source>
</evidence>
<reference evidence="6 7" key="1">
    <citation type="submission" date="2023-08" db="EMBL/GenBank/DDBJ databases">
        <title>Pathogen: clinical or host-associated sample.</title>
        <authorList>
            <person name="Hergert J."/>
            <person name="Casey R."/>
            <person name="Wagner J."/>
            <person name="Young E.L."/>
            <person name="Oakeson K.F."/>
        </authorList>
    </citation>
    <scope>NUCLEOTIDE SEQUENCE [LARGE SCALE GENOMIC DNA]</scope>
    <source>
        <strain evidence="6 7">1760953</strain>
        <plasmid evidence="6 7">unnamed1</plasmid>
    </source>
</reference>
<evidence type="ECO:0000256" key="1">
    <source>
        <dbReference type="ARBA" id="ARBA00023015"/>
    </source>
</evidence>
<accession>A0AA50CSR6</accession>
<protein>
    <submittedName>
        <fullName evidence="6">Crp/Fnr family transcriptional regulator</fullName>
    </submittedName>
</protein>
<dbReference type="RefSeq" id="WP_306039378.1">
    <property type="nucleotide sequence ID" value="NZ_CP132303.1"/>
</dbReference>
<dbReference type="PANTHER" id="PTHR24567">
    <property type="entry name" value="CRP FAMILY TRANSCRIPTIONAL REGULATORY PROTEIN"/>
    <property type="match status" value="1"/>
</dbReference>
<dbReference type="SUPFAM" id="SSF51206">
    <property type="entry name" value="cAMP-binding domain-like"/>
    <property type="match status" value="1"/>
</dbReference>
<sequence length="244" mass="27138">MAEDNHSNGLLARVDPDDLAALSAQFERVDLDQGQFLFHAHEAIEHVYFLLNGLSSEIAGPRGKEVEVGCVGAEGLSGVPALLGVDSSPHYAFMQVGGTALRIRSDALRDLMDRRPRLRWFLLRFAHVFMMQIAATSLANGRFNVEQRLARWLLMSQDRLGDRLPLTHDFFALMLGVRRPSVTDALHLLEGKRLIQSSRRLVTIRDRAGLAQLAGASYGMPETEYRRLISGHSEPSPPLIETSI</sequence>
<name>A0AA50CSR6_9HYPH</name>
<feature type="domain" description="Cyclic nucleotide-binding" evidence="4">
    <location>
        <begin position="10"/>
        <end position="92"/>
    </location>
</feature>
<dbReference type="Pfam" id="PF13545">
    <property type="entry name" value="HTH_Crp_2"/>
    <property type="match status" value="1"/>
</dbReference>
<dbReference type="InterPro" id="IPR050397">
    <property type="entry name" value="Env_Response_Regulators"/>
</dbReference>
<dbReference type="AlphaFoldDB" id="A0AA50CSR6"/>
<dbReference type="SMART" id="SM00100">
    <property type="entry name" value="cNMP"/>
    <property type="match status" value="1"/>
</dbReference>
<dbReference type="InterPro" id="IPR018490">
    <property type="entry name" value="cNMP-bd_dom_sf"/>
</dbReference>
<dbReference type="InterPro" id="IPR014710">
    <property type="entry name" value="RmlC-like_jellyroll"/>
</dbReference>